<keyword evidence="7" id="KW-1185">Reference proteome</keyword>
<dbReference type="InterPro" id="IPR004090">
    <property type="entry name" value="Chemotax_Me-accpt_rcpt"/>
</dbReference>
<evidence type="ECO:0000256" key="2">
    <source>
        <dbReference type="PROSITE-ProRule" id="PRU00284"/>
    </source>
</evidence>
<gene>
    <name evidence="6" type="ORF">SMD27_11440</name>
</gene>
<evidence type="ECO:0000313" key="6">
    <source>
        <dbReference type="EMBL" id="MDY0883459.1"/>
    </source>
</evidence>
<proteinExistence type="inferred from homology"/>
<dbReference type="Gene3D" id="3.30.450.20">
    <property type="entry name" value="PAS domain"/>
    <property type="match status" value="2"/>
</dbReference>
<dbReference type="InterPro" id="IPR050903">
    <property type="entry name" value="Bact_Chemotaxis_MeTrfase"/>
</dbReference>
<comment type="caution">
    <text evidence="6">The sequence shown here is derived from an EMBL/GenBank/DDBJ whole genome shotgun (WGS) entry which is preliminary data.</text>
</comment>
<dbReference type="InterPro" id="IPR000727">
    <property type="entry name" value="T_SNARE_dom"/>
</dbReference>
<dbReference type="SMART" id="SM00086">
    <property type="entry name" value="PAC"/>
    <property type="match status" value="2"/>
</dbReference>
<dbReference type="PROSITE" id="PS50113">
    <property type="entry name" value="PAC"/>
    <property type="match status" value="2"/>
</dbReference>
<dbReference type="SUPFAM" id="SSF55785">
    <property type="entry name" value="PYP-like sensor domain (PAS domain)"/>
    <property type="match status" value="2"/>
</dbReference>
<protein>
    <submittedName>
        <fullName evidence="6">PAS domain-containing methyl-accepting chemotaxis protein</fullName>
    </submittedName>
</protein>
<feature type="domain" description="PAC" evidence="4">
    <location>
        <begin position="80"/>
        <end position="132"/>
    </location>
</feature>
<dbReference type="SUPFAM" id="SSF58104">
    <property type="entry name" value="Methyl-accepting chemotaxis protein (MCP) signaling domain"/>
    <property type="match status" value="1"/>
</dbReference>
<keyword evidence="2" id="KW-0807">Transducer</keyword>
<dbReference type="PROSITE" id="PS50192">
    <property type="entry name" value="T_SNARE"/>
    <property type="match status" value="1"/>
</dbReference>
<dbReference type="Pfam" id="PF08447">
    <property type="entry name" value="PAS_3"/>
    <property type="match status" value="2"/>
</dbReference>
<reference evidence="6 7" key="1">
    <citation type="journal article" date="2016" name="Antonie Van Leeuwenhoek">
        <title>Dongia soli sp. nov., isolated from soil from Dokdo, Korea.</title>
        <authorList>
            <person name="Kim D.U."/>
            <person name="Lee H."/>
            <person name="Kim H."/>
            <person name="Kim S.G."/>
            <person name="Ka J.O."/>
        </authorList>
    </citation>
    <scope>NUCLEOTIDE SEQUENCE [LARGE SCALE GENOMIC DNA]</scope>
    <source>
        <strain evidence="6 7">D78</strain>
    </source>
</reference>
<sequence>MLGGSRDMKAKLKALDASQAVIEFKMDGTIITANEQFLKTMGYSLAEIQGKHHSMFVDAALKASPAYKQFWDALNRGEFQAAEYLRYGKGGKQVWIQASYNPILGRNGKPYKVVKFATDITAVKKQAADHESQIAAIGRSQAVIQFDLDGTILDANDNFLQAMGYGLAEVKGKHHSMFVDAGTKNSAAYESFWQKLRGGDYQAGEFHRIGKGGREIWIQASYNPIFDFSGKPYKVVKYATDITAQVADRQRRTDIGRHVDEDLGAVSLAISTVNEQASSAASASVEASTNVQAVAAGAEQLVSSIDEIGRQTANASTVSAEAVSQAQHTSDIVASLVDATSRIGEVVKLITDIAAQTNLLALNATIEAARAGDAGKGFSVVANEVKNLASQTARATDEISGQIAQVQNATHEAVTAITAISQTISRMNEISEAIAAASEEQNAVSREISSNLHTAASGVSIISESMNAIAEAARSADDSTRRVKEASRALSA</sequence>
<dbReference type="PRINTS" id="PR00260">
    <property type="entry name" value="CHEMTRNSDUCR"/>
</dbReference>
<dbReference type="Pfam" id="PF00015">
    <property type="entry name" value="MCPsignal"/>
    <property type="match status" value="1"/>
</dbReference>
<organism evidence="6 7">
    <name type="scientific">Dongia soli</name>
    <dbReference type="NCBI Taxonomy" id="600628"/>
    <lineage>
        <taxon>Bacteria</taxon>
        <taxon>Pseudomonadati</taxon>
        <taxon>Pseudomonadota</taxon>
        <taxon>Alphaproteobacteria</taxon>
        <taxon>Rhodospirillales</taxon>
        <taxon>Dongiaceae</taxon>
        <taxon>Dongia</taxon>
    </lineage>
</organism>
<comment type="similarity">
    <text evidence="1">Belongs to the methyl-accepting chemotaxis (MCP) protein family.</text>
</comment>
<accession>A0ABU5EBM6</accession>
<feature type="domain" description="T-SNARE coiled-coil homology" evidence="5">
    <location>
        <begin position="407"/>
        <end position="469"/>
    </location>
</feature>
<name>A0ABU5EBM6_9PROT</name>
<dbReference type="InterPro" id="IPR000700">
    <property type="entry name" value="PAS-assoc_C"/>
</dbReference>
<feature type="domain" description="Methyl-accepting transducer" evidence="3">
    <location>
        <begin position="255"/>
        <end position="481"/>
    </location>
</feature>
<dbReference type="NCBIfam" id="TIGR00229">
    <property type="entry name" value="sensory_box"/>
    <property type="match status" value="2"/>
</dbReference>
<dbReference type="InterPro" id="IPR004089">
    <property type="entry name" value="MCPsignal_dom"/>
</dbReference>
<dbReference type="PANTHER" id="PTHR24422:SF10">
    <property type="entry name" value="CHEMOTAXIS PROTEIN METHYLTRANSFERASE 2"/>
    <property type="match status" value="1"/>
</dbReference>
<evidence type="ECO:0000259" key="5">
    <source>
        <dbReference type="PROSITE" id="PS50192"/>
    </source>
</evidence>
<dbReference type="Proteomes" id="UP001279642">
    <property type="component" value="Unassembled WGS sequence"/>
</dbReference>
<feature type="domain" description="PAC" evidence="4">
    <location>
        <begin position="202"/>
        <end position="254"/>
    </location>
</feature>
<dbReference type="InterPro" id="IPR013655">
    <property type="entry name" value="PAS_fold_3"/>
</dbReference>
<dbReference type="InterPro" id="IPR035965">
    <property type="entry name" value="PAS-like_dom_sf"/>
</dbReference>
<evidence type="ECO:0000259" key="3">
    <source>
        <dbReference type="PROSITE" id="PS50111"/>
    </source>
</evidence>
<dbReference type="EMBL" id="JAXCLW010000002">
    <property type="protein sequence ID" value="MDY0883459.1"/>
    <property type="molecule type" value="Genomic_DNA"/>
</dbReference>
<dbReference type="InterPro" id="IPR001610">
    <property type="entry name" value="PAC"/>
</dbReference>
<dbReference type="RefSeq" id="WP_320508494.1">
    <property type="nucleotide sequence ID" value="NZ_JAXCLW010000002.1"/>
</dbReference>
<dbReference type="SMART" id="SM00283">
    <property type="entry name" value="MA"/>
    <property type="match status" value="1"/>
</dbReference>
<evidence type="ECO:0000313" key="7">
    <source>
        <dbReference type="Proteomes" id="UP001279642"/>
    </source>
</evidence>
<dbReference type="CDD" id="cd00130">
    <property type="entry name" value="PAS"/>
    <property type="match status" value="2"/>
</dbReference>
<dbReference type="PROSITE" id="PS50111">
    <property type="entry name" value="CHEMOTAXIS_TRANSDUC_2"/>
    <property type="match status" value="1"/>
</dbReference>
<dbReference type="InterPro" id="IPR000014">
    <property type="entry name" value="PAS"/>
</dbReference>
<evidence type="ECO:0000259" key="4">
    <source>
        <dbReference type="PROSITE" id="PS50113"/>
    </source>
</evidence>
<dbReference type="Gene3D" id="1.10.287.950">
    <property type="entry name" value="Methyl-accepting chemotaxis protein"/>
    <property type="match status" value="1"/>
</dbReference>
<evidence type="ECO:0000256" key="1">
    <source>
        <dbReference type="ARBA" id="ARBA00029447"/>
    </source>
</evidence>
<dbReference type="PANTHER" id="PTHR24422">
    <property type="entry name" value="CHEMOTAXIS PROTEIN METHYLTRANSFERASE"/>
    <property type="match status" value="1"/>
</dbReference>
<dbReference type="SMART" id="SM00091">
    <property type="entry name" value="PAS"/>
    <property type="match status" value="2"/>
</dbReference>